<feature type="compositionally biased region" description="Basic and acidic residues" evidence="1">
    <location>
        <begin position="28"/>
        <end position="57"/>
    </location>
</feature>
<accession>A0A438D883</accession>
<evidence type="ECO:0000313" key="2">
    <source>
        <dbReference type="EMBL" id="RVW31667.1"/>
    </source>
</evidence>
<sequence>MQIQSGVVIIEPTERHVTRQAKHVEAKTKARFDRPTTKRTEAKHVEARTKARFDHSTTPKTTKPTTTPPHPRTAPPTKSPTCPPSLGFCDDAPGVKEKQLASAQSYLIPLPQLLSHYLLHCGHQLPESDHCMASHTYVIDHASYFSSTTSSSAPEPVIHISTPAVPVSDLLKPSQPQVSDATSSTLSIMARLDTLQELFMSMDSRIDARLSKMETRMDDLTFSVQQLTSLVIPSRQRGDFVTPTDTSLEVDGGTEVIGSGSNIRAPTVAHETMPILQTSGVAGQVDGEIFIRATDIGMDIITRDDPPMVQDVGEVITPIVEITDQATTPALEEIDGVVDPIIGV</sequence>
<comment type="caution">
    <text evidence="2">The sequence shown here is derived from an EMBL/GenBank/DDBJ whole genome shotgun (WGS) entry which is preliminary data.</text>
</comment>
<evidence type="ECO:0000313" key="3">
    <source>
        <dbReference type="Proteomes" id="UP000288805"/>
    </source>
</evidence>
<dbReference type="Proteomes" id="UP000288805">
    <property type="component" value="Unassembled WGS sequence"/>
</dbReference>
<dbReference type="EMBL" id="QGNW01001746">
    <property type="protein sequence ID" value="RVW31667.1"/>
    <property type="molecule type" value="Genomic_DNA"/>
</dbReference>
<feature type="region of interest" description="Disordered" evidence="1">
    <location>
        <begin position="28"/>
        <end position="86"/>
    </location>
</feature>
<proteinExistence type="predicted"/>
<reference evidence="2 3" key="1">
    <citation type="journal article" date="2018" name="PLoS Genet.">
        <title>Population sequencing reveals clonal diversity and ancestral inbreeding in the grapevine cultivar Chardonnay.</title>
        <authorList>
            <person name="Roach M.J."/>
            <person name="Johnson D.L."/>
            <person name="Bohlmann J."/>
            <person name="van Vuuren H.J."/>
            <person name="Jones S.J."/>
            <person name="Pretorius I.S."/>
            <person name="Schmidt S.A."/>
            <person name="Borneman A.R."/>
        </authorList>
    </citation>
    <scope>NUCLEOTIDE SEQUENCE [LARGE SCALE GENOMIC DNA]</scope>
    <source>
        <strain evidence="3">cv. Chardonnay</strain>
        <tissue evidence="2">Leaf</tissue>
    </source>
</reference>
<evidence type="ECO:0000256" key="1">
    <source>
        <dbReference type="SAM" id="MobiDB-lite"/>
    </source>
</evidence>
<dbReference type="AlphaFoldDB" id="A0A438D883"/>
<protein>
    <submittedName>
        <fullName evidence="2">Uncharacterized protein</fullName>
    </submittedName>
</protein>
<organism evidence="2 3">
    <name type="scientific">Vitis vinifera</name>
    <name type="common">Grape</name>
    <dbReference type="NCBI Taxonomy" id="29760"/>
    <lineage>
        <taxon>Eukaryota</taxon>
        <taxon>Viridiplantae</taxon>
        <taxon>Streptophyta</taxon>
        <taxon>Embryophyta</taxon>
        <taxon>Tracheophyta</taxon>
        <taxon>Spermatophyta</taxon>
        <taxon>Magnoliopsida</taxon>
        <taxon>eudicotyledons</taxon>
        <taxon>Gunneridae</taxon>
        <taxon>Pentapetalae</taxon>
        <taxon>rosids</taxon>
        <taxon>Vitales</taxon>
        <taxon>Vitaceae</taxon>
        <taxon>Viteae</taxon>
        <taxon>Vitis</taxon>
    </lineage>
</organism>
<feature type="compositionally biased region" description="Pro residues" evidence="1">
    <location>
        <begin position="66"/>
        <end position="83"/>
    </location>
</feature>
<gene>
    <name evidence="2" type="ORF">CK203_092740</name>
</gene>
<name>A0A438D883_VITVI</name>